<name>A0A3R7NYR9_9TRYP</name>
<dbReference type="OrthoDB" id="250115at2759"/>
<evidence type="ECO:0000256" key="1">
    <source>
        <dbReference type="SAM" id="MobiDB-lite"/>
    </source>
</evidence>
<evidence type="ECO:0000259" key="2">
    <source>
        <dbReference type="Pfam" id="PF24610"/>
    </source>
</evidence>
<evidence type="ECO:0000313" key="4">
    <source>
        <dbReference type="Proteomes" id="UP000284403"/>
    </source>
</evidence>
<protein>
    <recommendedName>
        <fullName evidence="2">DUF7623 domain-containing protein</fullName>
    </recommendedName>
</protein>
<organism evidence="3 4">
    <name type="scientific">Trypanosoma conorhini</name>
    <dbReference type="NCBI Taxonomy" id="83891"/>
    <lineage>
        <taxon>Eukaryota</taxon>
        <taxon>Discoba</taxon>
        <taxon>Euglenozoa</taxon>
        <taxon>Kinetoplastea</taxon>
        <taxon>Metakinetoplastina</taxon>
        <taxon>Trypanosomatida</taxon>
        <taxon>Trypanosomatidae</taxon>
        <taxon>Trypanosoma</taxon>
    </lineage>
</organism>
<feature type="region of interest" description="Disordered" evidence="1">
    <location>
        <begin position="383"/>
        <end position="412"/>
    </location>
</feature>
<sequence>GLLEDTAFRVLSHALDGLRADPVEHAEQIAATEGALRERVLELGAAKLRATEEEHRACPFLSRRVGGVLLGDLRLAGDAAFQELVAKRDAVVAAGPGQDREALAAVERQLRGRAGEVAAAKKAVDAFRADEDEAVRARNPFLEANEVRLVPLRFLDLSDDAHFRGHYKKWLTALGDEVMDLEVVRVFGELLQERAGVLAERLLQRCDGKLAELRERGLTPDVEASLPWDLRVAPDVLQHVLQSSGTGDGFNAAVRCMSEALLSAERGVAAELQALRVACPMCVRDVNPAVARDKTFQQLETKRQLLLRSFAEMAEIESLEAEQRRRGVELLLDADYVAVARQACEATKKRKINEMTVPEMTARWRHRLLARRSRHRVVAFLEAPDGERGTRRARSPPHRQRRTGSSAGSRSIPSFVEVPENVAIEIKEGDTLLPSSASYSRRTSRIFSRATSFAPFPAGSEGEEGLPAPGNERRRTLRLRRLRYCRGGGGLSMEAILDVDASPLAEEAAAAQAIRETHLSVDEALAASVAVAAGGLGASQQQAEAEAERQQARAEKKKRRKQVLRRRMKLRRGSGKSASQLTVSSIPDLEAGEMVEAGTEQLEEPAADRRAPARRAPKQEERAPRRQRRSASVPMLMAPVPEPEGAAQLQEEAPEAPPPPRGAWRGLPRPRDERAQSPSCVRWARRSMNDVRTHNLSVTELPPPPPPLTLPKLFPLPSEGGRGEEGVAAGALTGLPPRPPDEKRRRPKKKHAGRKALLLVTDLQEDDHGEIPDAMRDEFPWFGRRVLGSTLRSRPQELEPSPRRARTLPLRPLGSITQVAENESSSIADDVVSLPLRSRLRRRCSFDPSQIFPADRREAQELERERRLMFEALMKARPRLSRNVTVDELECDADVMASVFKYDDISQAFATQPSPLAEAYLRELFSAAVQRVIEMSTEPLQPGCSKRAAAARQWRRQELAVRAEALRSVSTGCIDPDAFSVKNPRCVPQPWAQFCTEELVQDNRLQELLNLTSAERGESILQYLLAWSRRKERESENLFSSYPFLPPLPHGVPLSELRLLEDEEFRRYAAAYSTQDRNENLQKVMCDVVERLAKQHAGLRGRERLQDISFIRLLQAACGGAASPHASLRSAPLGGGEASPSRGRSTIREERLRVQFLAQCKQDSLSLLRRLIVRIKKERTADIPLSIEDIETFRRFFEVVDVGSVGLLDRGNFVEFVMLTVCDELAMTRREVEQLAFPGLPGSRPPELVDFSDFSNFYKSLALQEVKRQDSRFCEEATPSPARSRQASPRQPSPRVSDGGPRPNSVPAVVWGATASPFILPAVRSNSAFVNATGAPLPLQQRPDPLLPQAEVARPGTLPMLRGVGTPRGQAWTRNSGIVPPKQPSEASKD</sequence>
<feature type="compositionally biased region" description="Polar residues" evidence="1">
    <location>
        <begin position="1281"/>
        <end position="1290"/>
    </location>
</feature>
<feature type="compositionally biased region" description="Basic residues" evidence="1">
    <location>
        <begin position="391"/>
        <end position="402"/>
    </location>
</feature>
<proteinExistence type="predicted"/>
<feature type="compositionally biased region" description="Polar residues" evidence="1">
    <location>
        <begin position="576"/>
        <end position="585"/>
    </location>
</feature>
<dbReference type="RefSeq" id="XP_029226110.1">
    <property type="nucleotide sequence ID" value="XM_029373765.1"/>
</dbReference>
<reference evidence="3 4" key="1">
    <citation type="journal article" date="2018" name="BMC Genomics">
        <title>Genomic comparison of Trypanosoma conorhini and Trypanosoma rangeli to Trypanosoma cruzi strains of high and low virulence.</title>
        <authorList>
            <person name="Bradwell K.R."/>
            <person name="Koparde V.N."/>
            <person name="Matveyev A.V."/>
            <person name="Serrano M.G."/>
            <person name="Alves J.M."/>
            <person name="Parikh H."/>
            <person name="Huang B."/>
            <person name="Lee V."/>
            <person name="Espinosa-Alvarez O."/>
            <person name="Ortiz P.A."/>
            <person name="Costa-Martins A.G."/>
            <person name="Teixeira M.M."/>
            <person name="Buck G.A."/>
        </authorList>
    </citation>
    <scope>NUCLEOTIDE SEQUENCE [LARGE SCALE GENOMIC DNA]</scope>
    <source>
        <strain evidence="3 4">025E</strain>
    </source>
</reference>
<evidence type="ECO:0000313" key="3">
    <source>
        <dbReference type="EMBL" id="RNF09882.1"/>
    </source>
</evidence>
<dbReference type="InterPro" id="IPR056040">
    <property type="entry name" value="DUF7623"/>
</dbReference>
<dbReference type="Proteomes" id="UP000284403">
    <property type="component" value="Unassembled WGS sequence"/>
</dbReference>
<accession>A0A3R7NYR9</accession>
<keyword evidence="4" id="KW-1185">Reference proteome</keyword>
<feature type="region of interest" description="Disordered" evidence="1">
    <location>
        <begin position="1353"/>
        <end position="1390"/>
    </location>
</feature>
<feature type="domain" description="DUF7623" evidence="2">
    <location>
        <begin position="62"/>
        <end position="124"/>
    </location>
</feature>
<feature type="non-terminal residue" evidence="3">
    <location>
        <position position="1"/>
    </location>
</feature>
<feature type="compositionally biased region" description="Basic residues" evidence="1">
    <location>
        <begin position="555"/>
        <end position="574"/>
    </location>
</feature>
<dbReference type="GeneID" id="40320508"/>
<comment type="caution">
    <text evidence="3">The sequence shown here is derived from an EMBL/GenBank/DDBJ whole genome shotgun (WGS) entry which is preliminary data.</text>
</comment>
<feature type="compositionally biased region" description="Basic and acidic residues" evidence="1">
    <location>
        <begin position="606"/>
        <end position="624"/>
    </location>
</feature>
<feature type="domain" description="DUF7623" evidence="2">
    <location>
        <begin position="1045"/>
        <end position="1095"/>
    </location>
</feature>
<feature type="region of interest" description="Disordered" evidence="1">
    <location>
        <begin position="1270"/>
        <end position="1308"/>
    </location>
</feature>
<dbReference type="EMBL" id="MKKU01000498">
    <property type="protein sequence ID" value="RNF09882.1"/>
    <property type="molecule type" value="Genomic_DNA"/>
</dbReference>
<feature type="region of interest" description="Disordered" evidence="1">
    <location>
        <begin position="542"/>
        <end position="752"/>
    </location>
</feature>
<gene>
    <name evidence="3" type="ORF">Tco025E_06897</name>
</gene>
<feature type="compositionally biased region" description="Polar residues" evidence="1">
    <location>
        <begin position="403"/>
        <end position="412"/>
    </location>
</feature>
<dbReference type="Pfam" id="PF24610">
    <property type="entry name" value="DUF7623"/>
    <property type="match status" value="2"/>
</dbReference>
<feature type="compositionally biased region" description="Low complexity" evidence="1">
    <location>
        <begin position="710"/>
        <end position="719"/>
    </location>
</feature>